<dbReference type="PROSITE" id="PS51278">
    <property type="entry name" value="GATASE_TYPE_2"/>
    <property type="match status" value="1"/>
</dbReference>
<evidence type="ECO:0000256" key="3">
    <source>
        <dbReference type="ARBA" id="ARBA00008894"/>
    </source>
</evidence>
<dbReference type="SUPFAM" id="SSF52058">
    <property type="entry name" value="L domain-like"/>
    <property type="match status" value="2"/>
</dbReference>
<name>A0AAE2C732_9LAMI</name>
<dbReference type="InterPro" id="IPR036388">
    <property type="entry name" value="WH-like_DNA-bd_sf"/>
</dbReference>
<dbReference type="InterPro" id="IPR056789">
    <property type="entry name" value="LRR_R13L1-DRL21"/>
</dbReference>
<dbReference type="SUPFAM" id="SSF53697">
    <property type="entry name" value="SIS domain"/>
    <property type="match status" value="1"/>
</dbReference>
<protein>
    <recommendedName>
        <fullName evidence="4">glutamine--fructose-6-phosphate transaminase (isomerizing)</fullName>
        <ecNumber evidence="4">2.6.1.16</ecNumber>
    </recommendedName>
</protein>
<dbReference type="Gene3D" id="1.10.8.430">
    <property type="entry name" value="Helical domain of apoptotic protease-activating factors"/>
    <property type="match status" value="1"/>
</dbReference>
<dbReference type="GO" id="GO:0006952">
    <property type="term" value="P:defense response"/>
    <property type="evidence" value="ECO:0007669"/>
    <property type="project" value="UniProtKB-KW"/>
</dbReference>
<comment type="pathway">
    <text evidence="2">Nucleotide-sugar biosynthesis; UDP-N-acetyl-alpha-D-glucosamine biosynthesis; alpha-D-glucosamine 6-phosphate from D-fructose 6-phosphate: step 1/1.</text>
</comment>
<dbReference type="Gene3D" id="3.60.20.10">
    <property type="entry name" value="Glutamine Phosphoribosylpyrophosphate, subunit 1, domain 1"/>
    <property type="match status" value="1"/>
</dbReference>
<evidence type="ECO:0000313" key="16">
    <source>
        <dbReference type="Proteomes" id="UP001289374"/>
    </source>
</evidence>
<evidence type="ECO:0000256" key="9">
    <source>
        <dbReference type="ARBA" id="ARBA00022741"/>
    </source>
</evidence>
<dbReference type="InterPro" id="IPR041118">
    <property type="entry name" value="Rx_N"/>
</dbReference>
<evidence type="ECO:0000256" key="4">
    <source>
        <dbReference type="ARBA" id="ARBA00012916"/>
    </source>
</evidence>
<comment type="similarity">
    <text evidence="3">Belongs to the disease resistance NB-LRR family.</text>
</comment>
<dbReference type="CDD" id="cd14798">
    <property type="entry name" value="RX-CC_like"/>
    <property type="match status" value="1"/>
</dbReference>
<evidence type="ECO:0000256" key="7">
    <source>
        <dbReference type="ARBA" id="ARBA00022679"/>
    </source>
</evidence>
<dbReference type="InterPro" id="IPR029055">
    <property type="entry name" value="Ntn_hydrolases_N"/>
</dbReference>
<dbReference type="InterPro" id="IPR002182">
    <property type="entry name" value="NB-ARC"/>
</dbReference>
<dbReference type="InterPro" id="IPR001347">
    <property type="entry name" value="SIS_dom"/>
</dbReference>
<keyword evidence="6" id="KW-0433">Leucine-rich repeat</keyword>
<evidence type="ECO:0000313" key="15">
    <source>
        <dbReference type="EMBL" id="KAK4411095.1"/>
    </source>
</evidence>
<dbReference type="FunFam" id="3.40.50.300:FF:001091">
    <property type="entry name" value="Probable disease resistance protein At1g61300"/>
    <property type="match status" value="1"/>
</dbReference>
<dbReference type="InterPro" id="IPR035490">
    <property type="entry name" value="GlmS/FrlB_SIS"/>
</dbReference>
<comment type="catalytic activity">
    <reaction evidence="1">
        <text>D-fructose 6-phosphate + L-glutamine = D-glucosamine 6-phosphate + L-glutamate</text>
        <dbReference type="Rhea" id="RHEA:13237"/>
        <dbReference type="ChEBI" id="CHEBI:29985"/>
        <dbReference type="ChEBI" id="CHEBI:58359"/>
        <dbReference type="ChEBI" id="CHEBI:58725"/>
        <dbReference type="ChEBI" id="CHEBI:61527"/>
        <dbReference type="EC" id="2.6.1.16"/>
    </reaction>
</comment>
<dbReference type="GO" id="GO:0005524">
    <property type="term" value="F:ATP binding"/>
    <property type="evidence" value="ECO:0007669"/>
    <property type="project" value="UniProtKB-KW"/>
</dbReference>
<dbReference type="SUPFAM" id="SSF52540">
    <property type="entry name" value="P-loop containing nucleoside triphosphate hydrolases"/>
    <property type="match status" value="1"/>
</dbReference>
<keyword evidence="8" id="KW-0677">Repeat</keyword>
<dbReference type="InterPro" id="IPR027417">
    <property type="entry name" value="P-loop_NTPase"/>
</dbReference>
<dbReference type="FunFam" id="3.60.20.10:FF:000052">
    <property type="entry name" value="Glutamine--fructose-6-phosphate aminotransferase [isomerizing] 2"/>
    <property type="match status" value="1"/>
</dbReference>
<comment type="caution">
    <text evidence="15">The sequence shown here is derived from an EMBL/GenBank/DDBJ whole genome shotgun (WGS) entry which is preliminary data.</text>
</comment>
<dbReference type="Gene3D" id="3.80.10.10">
    <property type="entry name" value="Ribonuclease Inhibitor"/>
    <property type="match status" value="3"/>
</dbReference>
<accession>A0AAE2C732</accession>
<evidence type="ECO:0000256" key="8">
    <source>
        <dbReference type="ARBA" id="ARBA00022737"/>
    </source>
</evidence>
<keyword evidence="5 15" id="KW-0032">Aminotransferase</keyword>
<dbReference type="NCBIfam" id="NF001484">
    <property type="entry name" value="PRK00331.1"/>
    <property type="match status" value="1"/>
</dbReference>
<dbReference type="Pfam" id="PF01380">
    <property type="entry name" value="SIS"/>
    <property type="match status" value="2"/>
</dbReference>
<dbReference type="SUPFAM" id="SSF56235">
    <property type="entry name" value="N-terminal nucleophile aminohydrolases (Ntn hydrolases)"/>
    <property type="match status" value="1"/>
</dbReference>
<dbReference type="InterPro" id="IPR038005">
    <property type="entry name" value="RX-like_CC"/>
</dbReference>
<dbReference type="CDD" id="cd00714">
    <property type="entry name" value="GFAT"/>
    <property type="match status" value="1"/>
</dbReference>
<dbReference type="EC" id="2.6.1.16" evidence="4"/>
<dbReference type="PRINTS" id="PR00364">
    <property type="entry name" value="DISEASERSIST"/>
</dbReference>
<proteinExistence type="inferred from homology"/>
<keyword evidence="12" id="KW-0315">Glutamine amidotransferase</keyword>
<dbReference type="CDD" id="cd05008">
    <property type="entry name" value="SIS_GlmS_GlmD_1"/>
    <property type="match status" value="1"/>
</dbReference>
<dbReference type="Gene3D" id="1.10.10.10">
    <property type="entry name" value="Winged helix-like DNA-binding domain superfamily/Winged helix DNA-binding domain"/>
    <property type="match status" value="1"/>
</dbReference>
<evidence type="ECO:0000256" key="1">
    <source>
        <dbReference type="ARBA" id="ARBA00001031"/>
    </source>
</evidence>
<dbReference type="InterPro" id="IPR058922">
    <property type="entry name" value="WHD_DRP"/>
</dbReference>
<dbReference type="PANTHER" id="PTHR10937">
    <property type="entry name" value="GLUCOSAMINE--FRUCTOSE-6-PHOSPHATE AMINOTRANSFERASE, ISOMERIZING"/>
    <property type="match status" value="1"/>
</dbReference>
<evidence type="ECO:0000259" key="14">
    <source>
        <dbReference type="PROSITE" id="PS51464"/>
    </source>
</evidence>
<dbReference type="Pfam" id="PF13522">
    <property type="entry name" value="GATase_6"/>
    <property type="match status" value="1"/>
</dbReference>
<feature type="domain" description="Glutamine amidotransferase type-2" evidence="13">
    <location>
        <begin position="2"/>
        <end position="274"/>
    </location>
</feature>
<dbReference type="NCBIfam" id="TIGR01135">
    <property type="entry name" value="glmS"/>
    <property type="match status" value="1"/>
</dbReference>
<evidence type="ECO:0000259" key="13">
    <source>
        <dbReference type="PROSITE" id="PS51278"/>
    </source>
</evidence>
<gene>
    <name evidence="15" type="ORF">Sango_0182500</name>
</gene>
<feature type="domain" description="SIS" evidence="14">
    <location>
        <begin position="530"/>
        <end position="674"/>
    </location>
</feature>
<evidence type="ECO:0000256" key="5">
    <source>
        <dbReference type="ARBA" id="ARBA00022576"/>
    </source>
</evidence>
<dbReference type="GO" id="GO:0006047">
    <property type="term" value="P:UDP-N-acetylglucosamine metabolic process"/>
    <property type="evidence" value="ECO:0007669"/>
    <property type="project" value="TreeGrafter"/>
</dbReference>
<evidence type="ECO:0000256" key="2">
    <source>
        <dbReference type="ARBA" id="ARBA00004775"/>
    </source>
</evidence>
<dbReference type="Gene3D" id="3.40.50.300">
    <property type="entry name" value="P-loop containing nucleotide triphosphate hydrolases"/>
    <property type="match status" value="1"/>
</dbReference>
<dbReference type="Proteomes" id="UP001289374">
    <property type="component" value="Unassembled WGS sequence"/>
</dbReference>
<dbReference type="InterPro" id="IPR017932">
    <property type="entry name" value="GATase_2_dom"/>
</dbReference>
<keyword evidence="7" id="KW-0808">Transferase</keyword>
<keyword evidence="16" id="KW-1185">Reference proteome</keyword>
<evidence type="ECO:0000256" key="12">
    <source>
        <dbReference type="ARBA" id="ARBA00022962"/>
    </source>
</evidence>
<keyword evidence="9" id="KW-0547">Nucleotide-binding</keyword>
<dbReference type="InterPro" id="IPR047084">
    <property type="entry name" value="GFAT_N"/>
</dbReference>
<dbReference type="GO" id="GO:0043531">
    <property type="term" value="F:ADP binding"/>
    <property type="evidence" value="ECO:0007669"/>
    <property type="project" value="InterPro"/>
</dbReference>
<evidence type="ECO:0000256" key="10">
    <source>
        <dbReference type="ARBA" id="ARBA00022821"/>
    </source>
</evidence>
<dbReference type="Gene3D" id="3.40.50.10490">
    <property type="entry name" value="Glucose-6-phosphate isomerase like protein, domain 1"/>
    <property type="match status" value="2"/>
</dbReference>
<dbReference type="Gene3D" id="1.20.5.4130">
    <property type="match status" value="1"/>
</dbReference>
<dbReference type="PANTHER" id="PTHR10937:SF0">
    <property type="entry name" value="GLUTAMINE--FRUCTOSE-6-PHOSPHATE TRANSAMINASE (ISOMERIZING)"/>
    <property type="match status" value="1"/>
</dbReference>
<reference evidence="15" key="2">
    <citation type="journal article" date="2024" name="Plant">
        <title>Genomic evolution and insights into agronomic trait innovations of Sesamum species.</title>
        <authorList>
            <person name="Miao H."/>
            <person name="Wang L."/>
            <person name="Qu L."/>
            <person name="Liu H."/>
            <person name="Sun Y."/>
            <person name="Le M."/>
            <person name="Wang Q."/>
            <person name="Wei S."/>
            <person name="Zheng Y."/>
            <person name="Lin W."/>
            <person name="Duan Y."/>
            <person name="Cao H."/>
            <person name="Xiong S."/>
            <person name="Wang X."/>
            <person name="Wei L."/>
            <person name="Li C."/>
            <person name="Ma Q."/>
            <person name="Ju M."/>
            <person name="Zhao R."/>
            <person name="Li G."/>
            <person name="Mu C."/>
            <person name="Tian Q."/>
            <person name="Mei H."/>
            <person name="Zhang T."/>
            <person name="Gao T."/>
            <person name="Zhang H."/>
        </authorList>
    </citation>
    <scope>NUCLEOTIDE SEQUENCE</scope>
    <source>
        <strain evidence="15">K16</strain>
    </source>
</reference>
<reference evidence="15" key="1">
    <citation type="submission" date="2020-06" db="EMBL/GenBank/DDBJ databases">
        <authorList>
            <person name="Li T."/>
            <person name="Hu X."/>
            <person name="Zhang T."/>
            <person name="Song X."/>
            <person name="Zhang H."/>
            <person name="Dai N."/>
            <person name="Sheng W."/>
            <person name="Hou X."/>
            <person name="Wei L."/>
        </authorList>
    </citation>
    <scope>NUCLEOTIDE SEQUENCE</scope>
    <source>
        <strain evidence="15">K16</strain>
        <tissue evidence="15">Leaf</tissue>
    </source>
</reference>
<dbReference type="GO" id="GO:0051707">
    <property type="term" value="P:response to other organism"/>
    <property type="evidence" value="ECO:0007669"/>
    <property type="project" value="UniProtKB-ARBA"/>
</dbReference>
<feature type="domain" description="SIS" evidence="14">
    <location>
        <begin position="359"/>
        <end position="498"/>
    </location>
</feature>
<dbReference type="GO" id="GO:0006487">
    <property type="term" value="P:protein N-linked glycosylation"/>
    <property type="evidence" value="ECO:0007669"/>
    <property type="project" value="TreeGrafter"/>
</dbReference>
<dbReference type="CDD" id="cd05009">
    <property type="entry name" value="SIS_GlmS_GlmD_2"/>
    <property type="match status" value="1"/>
</dbReference>
<dbReference type="InterPro" id="IPR032675">
    <property type="entry name" value="LRR_dom_sf"/>
</dbReference>
<dbReference type="InterPro" id="IPR046348">
    <property type="entry name" value="SIS_dom_sf"/>
</dbReference>
<dbReference type="PROSITE" id="PS51464">
    <property type="entry name" value="SIS"/>
    <property type="match status" value="2"/>
</dbReference>
<dbReference type="InterPro" id="IPR042197">
    <property type="entry name" value="Apaf_helical"/>
</dbReference>
<sequence length="1909" mass="214334">MCGIFAYLNFNISRERRYILEVLFNGLRRLEYRGYDSAGISIDSSLTSSNAGVAPPSLVFRQEGNIESLVKSVYQDVAATDLNLQESFLLHAGIAHTRWATHGEPAPRNSHPQSSDAGNEFLVVHNGVITNYEVLKESLVRHGFTFESDTDTEVIPKLAKFVFDNANEEGDKRVTFSQVVLEVMRHLEGAYALIFKSRHYPNELIACKRGSPLLLGVKELTEEDNRASFNDSKFLSSNGEPKELFLSSDASALVEHTKKVLVIEDGEVVHLKDGGASIFKFDHAKGKGGETLVRPASVQRALSVLEMEVEQINKGKYEHYMQKEIHEQPESLKTTMRGRLIRGGSCKAKSVLLGGIKDHLKTIRRSRRIVFIGCGTSYNAALAARPILEELSGIPVTMEIASDLVDRQGPIYREDTTVFVSQSGETADTLQALEYALENGALCVGITNTVGSAIARYTHCGVHINAGCEIGVASTKAYTSQIVVMAMLALAIGDDTISSQARREAIIDGLFDLPKKVKEVLKLDQEMKDLAQLLIAEQSLLVFGRGYNYATALEGALKVKEVALMHSEGILAGEMKHGPLALVDETLPIVVIATRDACFSKQQSVIQQLHARKGRLIVMCTKGDAASVCVGGSCRVIEVPQVEDCLQPVINIVPLQEKKLSYTRGSKEGRKAEPSLALASTNLRNKKMAVGELFLSAFIQVLFQQLASAATMALARREKVESHFKKLSQSLSIIQAVLDDAEEKQLMEKSVKVWLEGLRDLAYDLDDILDEITTQALIQDSKGIQHNKTSMVWKFIPTCSSYTPGALVSNYRMMSKIKDITNRLQYTANQRIQLNLRENLGVSSNRSSVIRLPSTSLVNESHVYGRDEDKEKIIEMLLGDEVCHDNVSVIPIVGMGGIGKTTLAQLVYNDRNVKQNFHVRAWVCVSEEFDVISITKTIYEAVTDMSSQSKDLDMLQVSLKEKLSKSKFLIVLDDVWNESYEKWDHLFRPFQFGRPGSRIIVTTRNDSVASVVGSPRTAYHMKLLTDDDCLSLLAQHARTSFDDNSELEEVGLLLVKKCKGLPLAAKTLGGLLRCKETKQEWQDVLNSKIWDLPEENNILPVLRLSYHHLPSHLKHLFAYCSIFPKDYEFDKNELVFLWMGEGFLEQPNVRKRKEDLGLEYFNELLSRSFFQRLSGSDSNFVMHDLINDLAQFVAGGTCYRLDEKMDTNQEYRVPEKTRHGSFLRHEYELFRKFRAFYQVQGLRTFLPMPVQNSLVWPPFYLSNRILVELVPKLHSLRVLSLSGYSITELPSSICNLIHLRYLNLSGTSIITLPDSLSDLFHLQTLSLRNCRFISKLPPTLGNLSNLRHLDNSNTDQLKDMPIEIGKLRCLQTLPKIVLGKVGDLGLRELRNLTQLRGTLAIFELQNVTDIEDVKEASLINKDELDELQLTWGSDINTSQNRISEEEVIDLLQPHDNLKNLKLEFYRGSKFPSWIGDPAFRKLSSISFSNCLECTSLPPLGQLPELKHLRIGGMPKVKCIGTEFYGSGVLVPFAKLETLRFDNMPKWEKWTAFADGVQINLPHLHQLAMFRCGKLTNISPLSFPVLRELDLEKCNKVLLEHFSSLDSLNYFKVEGIAGLSHLPTELMQSLSALEVLECCNCNELLSVWPNEISLEHLAHLRRLVVADCSQLVSVGQGEQQLPCNLEVLELFSCPNFVSLPNDLSNLRLLRELIVKNCIKFISFPENGIPPMLKRLEILSCNALESLPSNISDLERLEIKDCSSLKSWSTGNFPIALKKFAIKNCTQLDPVSETMFPITTAYCWKIFVYAIGQTSVIFSSVYTGFRFLVELYLSSCYGLKHFPEQGLPPSLRALSIEDCASLKSLPKKIRSMKSLVSLEIRSCPRLDNFPKYGLPPNLSSLRIWDSKKFRP</sequence>
<organism evidence="15 16">
    <name type="scientific">Sesamum angolense</name>
    <dbReference type="NCBI Taxonomy" id="2727404"/>
    <lineage>
        <taxon>Eukaryota</taxon>
        <taxon>Viridiplantae</taxon>
        <taxon>Streptophyta</taxon>
        <taxon>Embryophyta</taxon>
        <taxon>Tracheophyta</taxon>
        <taxon>Spermatophyta</taxon>
        <taxon>Magnoliopsida</taxon>
        <taxon>eudicotyledons</taxon>
        <taxon>Gunneridae</taxon>
        <taxon>Pentapetalae</taxon>
        <taxon>asterids</taxon>
        <taxon>lamiids</taxon>
        <taxon>Lamiales</taxon>
        <taxon>Pedaliaceae</taxon>
        <taxon>Sesamum</taxon>
    </lineage>
</organism>
<evidence type="ECO:0000256" key="6">
    <source>
        <dbReference type="ARBA" id="ARBA00022614"/>
    </source>
</evidence>
<keyword evidence="11" id="KW-0067">ATP-binding</keyword>
<dbReference type="GO" id="GO:0004360">
    <property type="term" value="F:glutamine-fructose-6-phosphate transaminase (isomerizing) activity"/>
    <property type="evidence" value="ECO:0007669"/>
    <property type="project" value="UniProtKB-EC"/>
</dbReference>
<dbReference type="Pfam" id="PF18052">
    <property type="entry name" value="Rx_N"/>
    <property type="match status" value="1"/>
</dbReference>
<dbReference type="Pfam" id="PF25019">
    <property type="entry name" value="LRR_R13L1-DRL21"/>
    <property type="match status" value="1"/>
</dbReference>
<dbReference type="FunFam" id="3.40.50.10490:FF:000001">
    <property type="entry name" value="Glutamine--fructose-6-phosphate aminotransferase [isomerizing]"/>
    <property type="match status" value="1"/>
</dbReference>
<dbReference type="Pfam" id="PF00931">
    <property type="entry name" value="NB-ARC"/>
    <property type="match status" value="1"/>
</dbReference>
<dbReference type="InterPro" id="IPR005855">
    <property type="entry name" value="GFAT"/>
</dbReference>
<dbReference type="Pfam" id="PF23559">
    <property type="entry name" value="WHD_DRP"/>
    <property type="match status" value="1"/>
</dbReference>
<dbReference type="GO" id="GO:0006002">
    <property type="term" value="P:fructose 6-phosphate metabolic process"/>
    <property type="evidence" value="ECO:0007669"/>
    <property type="project" value="TreeGrafter"/>
</dbReference>
<dbReference type="InterPro" id="IPR035466">
    <property type="entry name" value="GlmS/AgaS_SIS"/>
</dbReference>
<dbReference type="EMBL" id="JACGWL010000001">
    <property type="protein sequence ID" value="KAK4411095.1"/>
    <property type="molecule type" value="Genomic_DNA"/>
</dbReference>
<evidence type="ECO:0000256" key="11">
    <source>
        <dbReference type="ARBA" id="ARBA00022840"/>
    </source>
</evidence>
<keyword evidence="10" id="KW-0611">Plant defense</keyword>